<name>A0A3B0ZW55_9ZZZZ</name>
<dbReference type="GO" id="GO:0006352">
    <property type="term" value="P:DNA-templated transcription initiation"/>
    <property type="evidence" value="ECO:0007669"/>
    <property type="project" value="InterPro"/>
</dbReference>
<dbReference type="InterPro" id="IPR036388">
    <property type="entry name" value="WH-like_DNA-bd_sf"/>
</dbReference>
<dbReference type="GO" id="GO:0003700">
    <property type="term" value="F:DNA-binding transcription factor activity"/>
    <property type="evidence" value="ECO:0007669"/>
    <property type="project" value="InterPro"/>
</dbReference>
<gene>
    <name evidence="1" type="ORF">MNBD_GAMMA22-734</name>
</gene>
<dbReference type="InterPro" id="IPR013325">
    <property type="entry name" value="RNA_pol_sigma_r2"/>
</dbReference>
<dbReference type="EMBL" id="UOFS01000013">
    <property type="protein sequence ID" value="VAW93460.1"/>
    <property type="molecule type" value="Genomic_DNA"/>
</dbReference>
<organism evidence="1">
    <name type="scientific">hydrothermal vent metagenome</name>
    <dbReference type="NCBI Taxonomy" id="652676"/>
    <lineage>
        <taxon>unclassified sequences</taxon>
        <taxon>metagenomes</taxon>
        <taxon>ecological metagenomes</taxon>
    </lineage>
</organism>
<accession>A0A3B0ZW55</accession>
<dbReference type="InterPro" id="IPR013324">
    <property type="entry name" value="RNA_pol_sigma_r3/r4-like"/>
</dbReference>
<proteinExistence type="predicted"/>
<dbReference type="SUPFAM" id="SSF88659">
    <property type="entry name" value="Sigma3 and sigma4 domains of RNA polymerase sigma factors"/>
    <property type="match status" value="1"/>
</dbReference>
<reference evidence="1" key="1">
    <citation type="submission" date="2018-06" db="EMBL/GenBank/DDBJ databases">
        <authorList>
            <person name="Zhirakovskaya E."/>
        </authorList>
    </citation>
    <scope>NUCLEOTIDE SEQUENCE</scope>
</reference>
<protein>
    <recommendedName>
        <fullName evidence="2">RNA polymerase ECF-type sigma factor</fullName>
    </recommendedName>
</protein>
<dbReference type="Gene3D" id="1.10.1740.10">
    <property type="match status" value="1"/>
</dbReference>
<sequence length="199" mass="23277">MSLIAYFYNFYGIFAIKSVFKTSLTNMFSKNELNQLYRYALSLSKKDDLAYDLVQSAVERYLIKLESIAAIEKPLAYLKKIIRHLYFDIERHNKVLPMLSLDNDEVSHIDPVDDMALMDVLINQQEVQLLFKSLSTEENELLFLWAVEEHTVEEIANFYEKPKGTMLSKLHRLKKRIREEYKLNILTTAIGINSKSKSL</sequence>
<evidence type="ECO:0000313" key="1">
    <source>
        <dbReference type="EMBL" id="VAW93460.1"/>
    </source>
</evidence>
<dbReference type="SUPFAM" id="SSF88946">
    <property type="entry name" value="Sigma2 domain of RNA polymerase sigma factors"/>
    <property type="match status" value="1"/>
</dbReference>
<dbReference type="Gene3D" id="1.10.10.10">
    <property type="entry name" value="Winged helix-like DNA-binding domain superfamily/Winged helix DNA-binding domain"/>
    <property type="match status" value="1"/>
</dbReference>
<dbReference type="AlphaFoldDB" id="A0A3B0ZW55"/>
<evidence type="ECO:0008006" key="2">
    <source>
        <dbReference type="Google" id="ProtNLM"/>
    </source>
</evidence>